<keyword evidence="1" id="KW-0449">Lipoprotein</keyword>
<evidence type="ECO:0000313" key="2">
    <source>
        <dbReference type="Proteomes" id="UP000220639"/>
    </source>
</evidence>
<name>A0A285AVA5_9ENTR</name>
<evidence type="ECO:0000313" key="1">
    <source>
        <dbReference type="EMBL" id="SNU32548.1"/>
    </source>
</evidence>
<dbReference type="PROSITE" id="PS51257">
    <property type="entry name" value="PROKAR_LIPOPROTEIN"/>
    <property type="match status" value="1"/>
</dbReference>
<dbReference type="Proteomes" id="UP000220639">
    <property type="component" value="Unassembled WGS sequence"/>
</dbReference>
<dbReference type="EMBL" id="FZTC01000002">
    <property type="protein sequence ID" value="SNU32548.1"/>
    <property type="molecule type" value="Genomic_DNA"/>
</dbReference>
<proteinExistence type="predicted"/>
<organism evidence="1 2">
    <name type="scientific">Klebsiella grimontii</name>
    <dbReference type="NCBI Taxonomy" id="2058152"/>
    <lineage>
        <taxon>Bacteria</taxon>
        <taxon>Pseudomonadati</taxon>
        <taxon>Pseudomonadota</taxon>
        <taxon>Gammaproteobacteria</taxon>
        <taxon>Enterobacterales</taxon>
        <taxon>Enterobacteriaceae</taxon>
        <taxon>Klebsiella/Raoultella group</taxon>
        <taxon>Klebsiella</taxon>
    </lineage>
</organism>
<sequence length="104" mass="11928">MKTRLLEVAGLNLKISLYNNVLVLSCNIDGHCNYETRRIISNSILSESEIFEKMDSEWVFKIFSKNIKHIINVLNSNVSIIPLVNHQVSSRNEMTDTMSCLKLN</sequence>
<gene>
    <name evidence="1" type="ORF">KOSB73_100062</name>
</gene>
<dbReference type="AlphaFoldDB" id="A0A285AVA5"/>
<accession>A0A285AVA5</accession>
<protein>
    <submittedName>
        <fullName evidence="1">Putative lipoprotein</fullName>
    </submittedName>
</protein>
<reference evidence="2" key="1">
    <citation type="submission" date="2017-08" db="EMBL/GenBank/DDBJ databases">
        <authorList>
            <person name="Brisse S."/>
        </authorList>
    </citation>
    <scope>NUCLEOTIDE SEQUENCE [LARGE SCALE GENOMIC DNA]</scope>
    <source>
        <strain evidence="2">06D021</strain>
    </source>
</reference>